<protein>
    <recommendedName>
        <fullName evidence="7">RNA polymerase I-specific transcription initiation factor RRN6-like protein</fullName>
    </recommendedName>
</protein>
<dbReference type="InterPro" id="IPR019350">
    <property type="entry name" value="RNA_pol_I-sp_TIF_RRN6-like"/>
</dbReference>
<dbReference type="PANTHER" id="PTHR28221">
    <property type="entry name" value="RNA POLYMERASE I-SPECIFIC TRANSCRIPTION INITIATION FACTOR RRN6"/>
    <property type="match status" value="1"/>
</dbReference>
<organism evidence="5 6">
    <name type="scientific">Aspergillus rambellii</name>
    <dbReference type="NCBI Taxonomy" id="308745"/>
    <lineage>
        <taxon>Eukaryota</taxon>
        <taxon>Fungi</taxon>
        <taxon>Dikarya</taxon>
        <taxon>Ascomycota</taxon>
        <taxon>Pezizomycotina</taxon>
        <taxon>Eurotiomycetes</taxon>
        <taxon>Eurotiomycetidae</taxon>
        <taxon>Eurotiales</taxon>
        <taxon>Aspergillaceae</taxon>
        <taxon>Aspergillus</taxon>
        <taxon>Aspergillus subgen. Nidulantes</taxon>
    </lineage>
</organism>
<dbReference type="Proteomes" id="UP000034291">
    <property type="component" value="Unassembled WGS sequence"/>
</dbReference>
<dbReference type="Pfam" id="PF20640">
    <property type="entry name" value="Rrn6_HB"/>
    <property type="match status" value="1"/>
</dbReference>
<dbReference type="PANTHER" id="PTHR28221:SF2">
    <property type="entry name" value="RNA POLYMERASE I-SPECIFIC TRANSCRIPTION INITIATION FACTOR RRN6"/>
    <property type="match status" value="1"/>
</dbReference>
<feature type="domain" description="RRN6 helical bundle" evidence="4">
    <location>
        <begin position="572"/>
        <end position="769"/>
    </location>
</feature>
<feature type="compositionally biased region" description="Polar residues" evidence="1">
    <location>
        <begin position="788"/>
        <end position="805"/>
    </location>
</feature>
<evidence type="ECO:0000313" key="5">
    <source>
        <dbReference type="EMBL" id="KKK18782.1"/>
    </source>
</evidence>
<feature type="compositionally biased region" description="Polar residues" evidence="1">
    <location>
        <begin position="949"/>
        <end position="964"/>
    </location>
</feature>
<dbReference type="Pfam" id="PF10214">
    <property type="entry name" value="Rrn6_beta-prop"/>
    <property type="match status" value="1"/>
</dbReference>
<sequence>MDENSTRHLQYGHLGKAIYRPDTQTWSFSRTLTPAPRIPYTGVTKTAVPSPITLSNASWAAAKPPASDGYTKLIKNFPFAQNESLSHIIATTSELCDPLISSLLDFGYAVDWELDTSGRRAVPVVAFASGECGNNITFRTITGDTVELRQEEVHRIRVPTIEKGEAIEWLTGGAPIQQICFSRAPEERGTFMAARSRRSTTIFRPLYSRSPSSVSVGPENGTTTLSNYRSSRLNPNALVELFPSHTGDSPHADVAFNPWNQKQFAIIDEQGNWSIWALFNRHRRNRDNWIAECKGSGSLPWVGVDDVHEMGASGRHDGWMAIEWVCDESHVVVCDRRCSMLYRIEGDRVYSTSIDLGFTRRSEWILDIRRSTSNTSQIFILTTYRIFWLDVAPDSIPVEGNSRPSLHPRLSWRHFRDSDDTTMQLTSFAMDEDFYLVLYSRLNKLVLVFHCPNASEGLDSAPVPDPVILDLPSPLNPTAESDPSSPTLAHFSTLVLKEIAHSPSGLGRNYHDPNMRLLKLFIVDSRLTIHESIYFGPSGGDSAGKRSRGDVLRVKRQRLAGQRKVTAHSWGDFVVDDWDESVFVTDTVPDSGLYSVAPLADPQWTLDYTQIYAIATGSIHLTAQNGRGGLESSFQSSIKELKDKVSVATPIDRLTSPTALEILRRTPIIDDIDQNAHVLEDFISQYASAARSAEGNQNHFLVQLFDPFRSLFSQHSRSAESPRLSLVDIYDRLVNSWLVSLPRDTPGRARIAKEKAIRGFVADLVLGQIISVHSPNEAESNELEQKDQSISSTKGFITPSSTGDEYSSLVPLPTPSIYESHTQSSSITATQNRSTFGVDISPGIRTETRPTFSALSSYTTFTNQRTMSRDVEHILDHWKPGNNPATYTLLSESARQLKSTSSKRKLRKKQSQSQSQSQSQLQLHSIGLDSSIPFPPSSPPPIAREWGSQPDNSQPPMIRLQSSHVTDDLPMTQIERGAFGGREATRKSGIKARKKKRAAGF</sequence>
<accession>A0A0F8X5D6</accession>
<evidence type="ECO:0000259" key="4">
    <source>
        <dbReference type="Pfam" id="PF20640"/>
    </source>
</evidence>
<feature type="domain" description="RRN6 K-rich C-terminal" evidence="3">
    <location>
        <begin position="872"/>
        <end position="1001"/>
    </location>
</feature>
<feature type="compositionally biased region" description="Basic residues" evidence="1">
    <location>
        <begin position="901"/>
        <end position="910"/>
    </location>
</feature>
<dbReference type="GO" id="GO:0001179">
    <property type="term" value="F:RNA polymerase I general transcription initiation factor binding"/>
    <property type="evidence" value="ECO:0007669"/>
    <property type="project" value="TreeGrafter"/>
</dbReference>
<dbReference type="OrthoDB" id="4090074at2759"/>
<keyword evidence="6" id="KW-1185">Reference proteome</keyword>
<dbReference type="GO" id="GO:0042790">
    <property type="term" value="P:nucleolar large rRNA transcription by RNA polymerase I"/>
    <property type="evidence" value="ECO:0007669"/>
    <property type="project" value="TreeGrafter"/>
</dbReference>
<evidence type="ECO:0000259" key="2">
    <source>
        <dbReference type="Pfam" id="PF10214"/>
    </source>
</evidence>
<dbReference type="GO" id="GO:0001163">
    <property type="term" value="F:RNA polymerase I transcription regulatory region sequence-specific DNA binding"/>
    <property type="evidence" value="ECO:0007669"/>
    <property type="project" value="TreeGrafter"/>
</dbReference>
<evidence type="ECO:0000313" key="6">
    <source>
        <dbReference type="Proteomes" id="UP000034291"/>
    </source>
</evidence>
<feature type="compositionally biased region" description="Low complexity" evidence="1">
    <location>
        <begin position="911"/>
        <end position="923"/>
    </location>
</feature>
<feature type="region of interest" description="Disordered" evidence="1">
    <location>
        <begin position="776"/>
        <end position="843"/>
    </location>
</feature>
<dbReference type="InterPro" id="IPR048535">
    <property type="entry name" value="RRN6_beta-prop"/>
</dbReference>
<dbReference type="AlphaFoldDB" id="A0A0F8X5D6"/>
<dbReference type="EMBL" id="JZBS01002423">
    <property type="protein sequence ID" value="KKK18782.1"/>
    <property type="molecule type" value="Genomic_DNA"/>
</dbReference>
<proteinExistence type="predicted"/>
<reference evidence="5 6" key="1">
    <citation type="submission" date="2015-02" db="EMBL/GenBank/DDBJ databases">
        <title>Draft Genome Sequences of Two Closely-Related Aflatoxigenic Aspergillus Species Obtained from the Cote d'Ivoire.</title>
        <authorList>
            <person name="Moore G.G."/>
            <person name="Beltz S.B."/>
            <person name="Mack B.M."/>
        </authorList>
    </citation>
    <scope>NUCLEOTIDE SEQUENCE [LARGE SCALE GENOMIC DNA]</scope>
    <source>
        <strain evidence="5 6">SRRC1468</strain>
    </source>
</reference>
<dbReference type="STRING" id="308745.A0A0F8X5D6"/>
<feature type="region of interest" description="Disordered" evidence="1">
    <location>
        <begin position="894"/>
        <end position="1001"/>
    </location>
</feature>
<feature type="compositionally biased region" description="Polar residues" evidence="1">
    <location>
        <begin position="817"/>
        <end position="835"/>
    </location>
</feature>
<comment type="caution">
    <text evidence="5">The sequence shown here is derived from an EMBL/GenBank/DDBJ whole genome shotgun (WGS) entry which is preliminary data.</text>
</comment>
<evidence type="ECO:0000259" key="3">
    <source>
        <dbReference type="Pfam" id="PF20639"/>
    </source>
</evidence>
<dbReference type="InterPro" id="IPR048537">
    <property type="entry name" value="RRN6_HB"/>
</dbReference>
<evidence type="ECO:0008006" key="7">
    <source>
        <dbReference type="Google" id="ProtNLM"/>
    </source>
</evidence>
<name>A0A0F8X5D6_9EURO</name>
<dbReference type="Pfam" id="PF20639">
    <property type="entry name" value="Rrn6_K-rich"/>
    <property type="match status" value="1"/>
</dbReference>
<dbReference type="InterPro" id="IPR048536">
    <property type="entry name" value="Rrn6_K-rich"/>
</dbReference>
<dbReference type="GO" id="GO:0070860">
    <property type="term" value="C:RNA polymerase I core factor complex"/>
    <property type="evidence" value="ECO:0007669"/>
    <property type="project" value="TreeGrafter"/>
</dbReference>
<evidence type="ECO:0000256" key="1">
    <source>
        <dbReference type="SAM" id="MobiDB-lite"/>
    </source>
</evidence>
<feature type="compositionally biased region" description="Basic residues" evidence="1">
    <location>
        <begin position="988"/>
        <end position="1001"/>
    </location>
</feature>
<gene>
    <name evidence="5" type="ORF">ARAM_005825</name>
</gene>
<feature type="domain" description="RRN6 beta-propeller" evidence="2">
    <location>
        <begin position="97"/>
        <end position="472"/>
    </location>
</feature>
<feature type="compositionally biased region" description="Pro residues" evidence="1">
    <location>
        <begin position="933"/>
        <end position="942"/>
    </location>
</feature>